<reference evidence="2 3" key="1">
    <citation type="submission" date="2018-09" db="EMBL/GenBank/DDBJ databases">
        <title>Genomic investigation of the strawberry pathogen Phytophthora fragariae indicates pathogenicity is determined by transcriptional variation in three key races.</title>
        <authorList>
            <person name="Adams T.M."/>
            <person name="Armitage A.D."/>
            <person name="Sobczyk M.K."/>
            <person name="Bates H.J."/>
            <person name="Dunwell J.M."/>
            <person name="Nellist C.F."/>
            <person name="Harrison R.J."/>
        </authorList>
    </citation>
    <scope>NUCLEOTIDE SEQUENCE [LARGE SCALE GENOMIC DNA]</scope>
    <source>
        <strain evidence="2 3">SCRP324</strain>
    </source>
</reference>
<sequence length="89" mass="10144">MVSVLVLLLNVHWWVHAGSCFKKSRATASKCICRYIFPRDRVGRTNFHHTGARLCRKVAREFVNGYNPVMMATFKSNDDVQVLFGGGNR</sequence>
<dbReference type="Proteomes" id="UP000435112">
    <property type="component" value="Unassembled WGS sequence"/>
</dbReference>
<evidence type="ECO:0000256" key="1">
    <source>
        <dbReference type="SAM" id="SignalP"/>
    </source>
</evidence>
<proteinExistence type="predicted"/>
<dbReference type="AlphaFoldDB" id="A0A6A3J9P0"/>
<feature type="signal peptide" evidence="1">
    <location>
        <begin position="1"/>
        <end position="17"/>
    </location>
</feature>
<dbReference type="OrthoDB" id="116992at2759"/>
<name>A0A6A3J9P0_9STRA</name>
<accession>A0A6A3J9P0</accession>
<dbReference type="EMBL" id="QXFU01002062">
    <property type="protein sequence ID" value="KAE8991032.1"/>
    <property type="molecule type" value="Genomic_DNA"/>
</dbReference>
<evidence type="ECO:0000313" key="2">
    <source>
        <dbReference type="EMBL" id="KAE8991032.1"/>
    </source>
</evidence>
<comment type="caution">
    <text evidence="2">The sequence shown here is derived from an EMBL/GenBank/DDBJ whole genome shotgun (WGS) entry which is preliminary data.</text>
</comment>
<evidence type="ECO:0008006" key="4">
    <source>
        <dbReference type="Google" id="ProtNLM"/>
    </source>
</evidence>
<feature type="chain" id="PRO_5025384759" description="Secreted protein" evidence="1">
    <location>
        <begin position="18"/>
        <end position="89"/>
    </location>
</feature>
<keyword evidence="1" id="KW-0732">Signal</keyword>
<evidence type="ECO:0000313" key="3">
    <source>
        <dbReference type="Proteomes" id="UP000435112"/>
    </source>
</evidence>
<organism evidence="2 3">
    <name type="scientific">Phytophthora rubi</name>
    <dbReference type="NCBI Taxonomy" id="129364"/>
    <lineage>
        <taxon>Eukaryota</taxon>
        <taxon>Sar</taxon>
        <taxon>Stramenopiles</taxon>
        <taxon>Oomycota</taxon>
        <taxon>Peronosporomycetes</taxon>
        <taxon>Peronosporales</taxon>
        <taxon>Peronosporaceae</taxon>
        <taxon>Phytophthora</taxon>
    </lineage>
</organism>
<protein>
    <recommendedName>
        <fullName evidence="4">Secreted protein</fullName>
    </recommendedName>
</protein>
<gene>
    <name evidence="2" type="ORF">PR002_g20979</name>
</gene>